<dbReference type="InterPro" id="IPR003838">
    <property type="entry name" value="ABC3_permease_C"/>
</dbReference>
<dbReference type="PANTHER" id="PTHR30287">
    <property type="entry name" value="MEMBRANE COMPONENT OF PREDICTED ABC SUPERFAMILY METABOLITE UPTAKE TRANSPORTER"/>
    <property type="match status" value="1"/>
</dbReference>
<comment type="subcellular location">
    <subcellularLocation>
        <location evidence="1">Cell membrane</location>
        <topology evidence="1">Multi-pass membrane protein</topology>
    </subcellularLocation>
</comment>
<feature type="domain" description="ABC3 transporter permease C-terminal" evidence="8">
    <location>
        <begin position="877"/>
        <end position="993"/>
    </location>
</feature>
<keyword evidence="2" id="KW-1003">Cell membrane</keyword>
<evidence type="ECO:0000313" key="9">
    <source>
        <dbReference type="EMBL" id="MCO8269785.1"/>
    </source>
</evidence>
<sequence length="1000" mass="103078">MIALVLAMVWARRGQTLVVALLALFGVAAAVAAPAYLRAADRAVAAGQVGTATPNELSVAVRAYQKDARQDTPGAEPSGPNLERSGSALSGLPRFDYVYSMEFPAMGIEPTIAYASRFAYRQDVCDHLEMVSGRCLIGSSDIVLPEAVGQRLEIKAGDTIELSYAIRIIPRGGPAFYAENGRAQRLLVAGLYRVPDPGNVYWGSRGFFNAGSDLPAGANLPLFVTSATMHSTDRGAVDTGLDAFPQPGALAVDNLPAVREGLSEVQAGVTAFQGGVELHSQLPDLLARIDSGRDAGHRIVPVLAVALVLLACLTIFLAVGYGTEGRRPELAVVALRGARWGQRWWLATGENVVAILIGAILGCLAGQLLVNAFAAYRFPGVGADPGLESLRWAPVAAGAAVLTALLAERRQIATPVAELLRRAPAVPHSARAVAAELVVVALAAVAVVQLSSTPRGVGTFAAALVLLAGSLVAARLLLPLVTVLARRALSRGRLGVALAGLQLSRRPGAVRLFALLTAAVAVIGYAAAAVDVAAGGRSDQAVLGTGAPRVLQLGPTGRQNLLAAVRAVDPQGTFAMAAVKLPSDPGAPAVVAVDTTRLDMVAAWPSGGPTAPQVVKLLHPAAAPPVDVDGAQVEFDISAQFPLGKSVAVTAVLSPRDGGNDALAELGVLRNGRHTYAQNVDACVKGCTLNSLRIAGGQGTLDVSGVLTVHSINDVPSDVLNDPAPWRASEGGQIGAGAKGGLEIEVTSLNGLPDGMFVHPATAPYPLPVAVSGVTALPTVDNLDARATRVDVRTSLPVIPGAGSPAVLTDLDYADRLSTDGGATSGSMVWLNDQAPDDVVAALTTHGVTVTADLRASDVQKRLDEQGPAIALWFYVIVAALATALAAGALVLAASVDRNRRVEDLSALRSQGLTRSALRQATLWTYPVLVLAAVVAGLGVATLDWWLTGWALPLAGLDPPALPLASWPRLLTMLATALATTLLLAGAAVLAGRRTLRRIS</sequence>
<comment type="caution">
    <text evidence="9">The sequence shown here is derived from an EMBL/GenBank/DDBJ whole genome shotgun (WGS) entry which is preliminary data.</text>
</comment>
<keyword evidence="10" id="KW-1185">Reference proteome</keyword>
<evidence type="ECO:0000313" key="10">
    <source>
        <dbReference type="Proteomes" id="UP001523369"/>
    </source>
</evidence>
<feature type="transmembrane region" description="Helical" evidence="7">
    <location>
        <begin position="428"/>
        <end position="448"/>
    </location>
</feature>
<evidence type="ECO:0000256" key="2">
    <source>
        <dbReference type="ARBA" id="ARBA00022475"/>
    </source>
</evidence>
<feature type="transmembrane region" description="Helical" evidence="7">
    <location>
        <begin position="923"/>
        <end position="947"/>
    </location>
</feature>
<gene>
    <name evidence="9" type="ORF">M1L60_04160</name>
</gene>
<dbReference type="PANTHER" id="PTHR30287:SF1">
    <property type="entry name" value="INNER MEMBRANE PROTEIN"/>
    <property type="match status" value="1"/>
</dbReference>
<name>A0ABT1DI95_9ACTN</name>
<dbReference type="EMBL" id="JAMYJR010000002">
    <property type="protein sequence ID" value="MCO8269785.1"/>
    <property type="molecule type" value="Genomic_DNA"/>
</dbReference>
<feature type="transmembrane region" description="Helical" evidence="7">
    <location>
        <begin position="460"/>
        <end position="485"/>
    </location>
</feature>
<evidence type="ECO:0000256" key="4">
    <source>
        <dbReference type="ARBA" id="ARBA00022989"/>
    </source>
</evidence>
<proteinExistence type="predicted"/>
<protein>
    <submittedName>
        <fullName evidence="9">ABC transporter permease</fullName>
    </submittedName>
</protein>
<accession>A0ABT1DI95</accession>
<evidence type="ECO:0000259" key="8">
    <source>
        <dbReference type="Pfam" id="PF02687"/>
    </source>
</evidence>
<feature type="domain" description="ABC3 transporter permease C-terminal" evidence="8">
    <location>
        <begin position="302"/>
        <end position="374"/>
    </location>
</feature>
<feature type="transmembrane region" description="Helical" evidence="7">
    <location>
        <begin position="512"/>
        <end position="530"/>
    </location>
</feature>
<feature type="transmembrane region" description="Helical" evidence="7">
    <location>
        <begin position="967"/>
        <end position="991"/>
    </location>
</feature>
<reference evidence="9 10" key="1">
    <citation type="submission" date="2022-06" db="EMBL/GenBank/DDBJ databases">
        <title>New Species of the Genus Actinoplanes, ActinopZanes ferrugineus.</title>
        <authorList>
            <person name="Ding P."/>
        </authorList>
    </citation>
    <scope>NUCLEOTIDE SEQUENCE [LARGE SCALE GENOMIC DNA]</scope>
    <source>
        <strain evidence="9 10">TRM88003</strain>
    </source>
</reference>
<evidence type="ECO:0000256" key="7">
    <source>
        <dbReference type="SAM" id="Phobius"/>
    </source>
</evidence>
<evidence type="ECO:0000256" key="1">
    <source>
        <dbReference type="ARBA" id="ARBA00004651"/>
    </source>
</evidence>
<keyword evidence="3 7" id="KW-0812">Transmembrane</keyword>
<evidence type="ECO:0000256" key="6">
    <source>
        <dbReference type="SAM" id="MobiDB-lite"/>
    </source>
</evidence>
<dbReference type="Proteomes" id="UP001523369">
    <property type="component" value="Unassembled WGS sequence"/>
</dbReference>
<organism evidence="9 10">
    <name type="scientific">Paractinoplanes aksuensis</name>
    <dbReference type="NCBI Taxonomy" id="2939490"/>
    <lineage>
        <taxon>Bacteria</taxon>
        <taxon>Bacillati</taxon>
        <taxon>Actinomycetota</taxon>
        <taxon>Actinomycetes</taxon>
        <taxon>Micromonosporales</taxon>
        <taxon>Micromonosporaceae</taxon>
        <taxon>Paractinoplanes</taxon>
    </lineage>
</organism>
<evidence type="ECO:0000256" key="3">
    <source>
        <dbReference type="ARBA" id="ARBA00022692"/>
    </source>
</evidence>
<keyword evidence="5 7" id="KW-0472">Membrane</keyword>
<feature type="region of interest" description="Disordered" evidence="6">
    <location>
        <begin position="68"/>
        <end position="87"/>
    </location>
</feature>
<feature type="transmembrane region" description="Helical" evidence="7">
    <location>
        <begin position="299"/>
        <end position="323"/>
    </location>
</feature>
<feature type="transmembrane region" description="Helical" evidence="7">
    <location>
        <begin position="344"/>
        <end position="370"/>
    </location>
</feature>
<keyword evidence="4 7" id="KW-1133">Transmembrane helix</keyword>
<dbReference type="RefSeq" id="WP_253235910.1">
    <property type="nucleotide sequence ID" value="NZ_JAMYJR010000002.1"/>
</dbReference>
<dbReference type="Pfam" id="PF02687">
    <property type="entry name" value="FtsX"/>
    <property type="match status" value="2"/>
</dbReference>
<feature type="transmembrane region" description="Helical" evidence="7">
    <location>
        <begin position="872"/>
        <end position="896"/>
    </location>
</feature>
<evidence type="ECO:0000256" key="5">
    <source>
        <dbReference type="ARBA" id="ARBA00023136"/>
    </source>
</evidence>
<dbReference type="InterPro" id="IPR038766">
    <property type="entry name" value="Membrane_comp_ABC_pdt"/>
</dbReference>